<dbReference type="PROSITE" id="PS00086">
    <property type="entry name" value="CYTOCHROME_P450"/>
    <property type="match status" value="1"/>
</dbReference>
<evidence type="ECO:0000256" key="4">
    <source>
        <dbReference type="ARBA" id="ARBA00010617"/>
    </source>
</evidence>
<evidence type="ECO:0008006" key="16">
    <source>
        <dbReference type="Google" id="ProtNLM"/>
    </source>
</evidence>
<accession>A0ABQ9JFN9</accession>
<comment type="caution">
    <text evidence="14">The sequence shown here is derived from an EMBL/GenBank/DDBJ whole genome shotgun (WGS) entry which is preliminary data.</text>
</comment>
<keyword evidence="5 13" id="KW-0349">Heme</keyword>
<evidence type="ECO:0000256" key="5">
    <source>
        <dbReference type="ARBA" id="ARBA00022617"/>
    </source>
</evidence>
<dbReference type="InterPro" id="IPR036396">
    <property type="entry name" value="Cyt_P450_sf"/>
</dbReference>
<keyword evidence="12" id="KW-0472">Membrane</keyword>
<evidence type="ECO:0000256" key="9">
    <source>
        <dbReference type="ARBA" id="ARBA00023002"/>
    </source>
</evidence>
<dbReference type="PANTHER" id="PTHR24292">
    <property type="entry name" value="CYTOCHROME P450"/>
    <property type="match status" value="1"/>
</dbReference>
<keyword evidence="6 13" id="KW-0479">Metal-binding</keyword>
<name>A0ABQ9JFN9_9CUCU</name>
<dbReference type="InterPro" id="IPR001128">
    <property type="entry name" value="Cyt_P450"/>
</dbReference>
<dbReference type="InterPro" id="IPR017972">
    <property type="entry name" value="Cyt_P450_CS"/>
</dbReference>
<keyword evidence="15" id="KW-1185">Reference proteome</keyword>
<evidence type="ECO:0000313" key="15">
    <source>
        <dbReference type="Proteomes" id="UP001162164"/>
    </source>
</evidence>
<evidence type="ECO:0000256" key="2">
    <source>
        <dbReference type="ARBA" id="ARBA00004174"/>
    </source>
</evidence>
<evidence type="ECO:0000256" key="11">
    <source>
        <dbReference type="ARBA" id="ARBA00023033"/>
    </source>
</evidence>
<dbReference type="PRINTS" id="PR00385">
    <property type="entry name" value="P450"/>
</dbReference>
<dbReference type="InterPro" id="IPR050476">
    <property type="entry name" value="Insect_CytP450_Detox"/>
</dbReference>
<dbReference type="Proteomes" id="UP001162164">
    <property type="component" value="Unassembled WGS sequence"/>
</dbReference>
<dbReference type="SUPFAM" id="SSF48264">
    <property type="entry name" value="Cytochrome P450"/>
    <property type="match status" value="1"/>
</dbReference>
<comment type="cofactor">
    <cofactor evidence="1">
        <name>heme</name>
        <dbReference type="ChEBI" id="CHEBI:30413"/>
    </cofactor>
</comment>
<protein>
    <recommendedName>
        <fullName evidence="16">Cytochrome P450</fullName>
    </recommendedName>
</protein>
<reference evidence="14" key="1">
    <citation type="journal article" date="2023" name="Insect Mol. Biol.">
        <title>Genome sequencing provides insights into the evolution of gene families encoding plant cell wall-degrading enzymes in longhorned beetles.</title>
        <authorList>
            <person name="Shin N.R."/>
            <person name="Okamura Y."/>
            <person name="Kirsch R."/>
            <person name="Pauchet Y."/>
        </authorList>
    </citation>
    <scope>NUCLEOTIDE SEQUENCE</scope>
    <source>
        <strain evidence="14">MMC_N1</strain>
    </source>
</reference>
<proteinExistence type="inferred from homology"/>
<gene>
    <name evidence="14" type="ORF">NQ317_017709</name>
</gene>
<evidence type="ECO:0000256" key="3">
    <source>
        <dbReference type="ARBA" id="ARBA00004406"/>
    </source>
</evidence>
<comment type="subcellular location">
    <subcellularLocation>
        <location evidence="3">Endoplasmic reticulum membrane</location>
        <topology evidence="3">Peripheral membrane protein</topology>
    </subcellularLocation>
    <subcellularLocation>
        <location evidence="2">Microsome membrane</location>
        <topology evidence="2">Peripheral membrane protein</topology>
    </subcellularLocation>
</comment>
<evidence type="ECO:0000256" key="7">
    <source>
        <dbReference type="ARBA" id="ARBA00022824"/>
    </source>
</evidence>
<dbReference type="CDD" id="cd11056">
    <property type="entry name" value="CYP6-like"/>
    <property type="match status" value="1"/>
</dbReference>
<dbReference type="EMBL" id="JAPWTJ010000595">
    <property type="protein sequence ID" value="KAJ8977035.1"/>
    <property type="molecule type" value="Genomic_DNA"/>
</dbReference>
<keyword evidence="8" id="KW-0492">Microsome</keyword>
<dbReference type="Gene3D" id="1.10.630.10">
    <property type="entry name" value="Cytochrome P450"/>
    <property type="match status" value="1"/>
</dbReference>
<evidence type="ECO:0000256" key="12">
    <source>
        <dbReference type="ARBA" id="ARBA00023136"/>
    </source>
</evidence>
<keyword evidence="9 13" id="KW-0560">Oxidoreductase</keyword>
<evidence type="ECO:0000256" key="1">
    <source>
        <dbReference type="ARBA" id="ARBA00001971"/>
    </source>
</evidence>
<dbReference type="PANTHER" id="PTHR24292:SF100">
    <property type="entry name" value="CYTOCHROME P450 6A16, ISOFORM B-RELATED"/>
    <property type="match status" value="1"/>
</dbReference>
<organism evidence="14 15">
    <name type="scientific">Molorchus minor</name>
    <dbReference type="NCBI Taxonomy" id="1323400"/>
    <lineage>
        <taxon>Eukaryota</taxon>
        <taxon>Metazoa</taxon>
        <taxon>Ecdysozoa</taxon>
        <taxon>Arthropoda</taxon>
        <taxon>Hexapoda</taxon>
        <taxon>Insecta</taxon>
        <taxon>Pterygota</taxon>
        <taxon>Neoptera</taxon>
        <taxon>Endopterygota</taxon>
        <taxon>Coleoptera</taxon>
        <taxon>Polyphaga</taxon>
        <taxon>Cucujiformia</taxon>
        <taxon>Chrysomeloidea</taxon>
        <taxon>Cerambycidae</taxon>
        <taxon>Lamiinae</taxon>
        <taxon>Monochamini</taxon>
        <taxon>Molorchus</taxon>
    </lineage>
</organism>
<sequence>MDVVRKTVNYRERDNIYRKDFLHLLLQLKNRGVVADDEMIMETDEDKKKTRSFLTFNELAAQCFVFFLAGYETSATTMTFALLELALNQDIQETLREEIRTVLKKHENMITYESIMDMVYLDKVIYETLRLHPPIPGVPRVCNKDYPIPGTNVVIEEGTRLHIPIYGIHTDPDYYPEPEKRFSEENKAKRPSFAFLPFGEGPRICIGARFAMMQSKVGLVTIIKNYAVTINEKTITPIKQDTGTFIMGVKGGVWLNVSKIE</sequence>
<dbReference type="PRINTS" id="PR00463">
    <property type="entry name" value="EP450I"/>
</dbReference>
<evidence type="ECO:0000256" key="10">
    <source>
        <dbReference type="ARBA" id="ARBA00023004"/>
    </source>
</evidence>
<keyword evidence="11 13" id="KW-0503">Monooxygenase</keyword>
<evidence type="ECO:0000256" key="8">
    <source>
        <dbReference type="ARBA" id="ARBA00022848"/>
    </source>
</evidence>
<comment type="similarity">
    <text evidence="4 13">Belongs to the cytochrome P450 family.</text>
</comment>
<evidence type="ECO:0000256" key="6">
    <source>
        <dbReference type="ARBA" id="ARBA00022723"/>
    </source>
</evidence>
<evidence type="ECO:0000313" key="14">
    <source>
        <dbReference type="EMBL" id="KAJ8977035.1"/>
    </source>
</evidence>
<keyword evidence="10 13" id="KW-0408">Iron</keyword>
<keyword evidence="7" id="KW-0256">Endoplasmic reticulum</keyword>
<dbReference type="Pfam" id="PF00067">
    <property type="entry name" value="p450"/>
    <property type="match status" value="1"/>
</dbReference>
<evidence type="ECO:0000256" key="13">
    <source>
        <dbReference type="RuleBase" id="RU000461"/>
    </source>
</evidence>
<dbReference type="InterPro" id="IPR002401">
    <property type="entry name" value="Cyt_P450_E_grp-I"/>
</dbReference>